<evidence type="ECO:0000313" key="2">
    <source>
        <dbReference type="EMBL" id="BDI33700.1"/>
    </source>
</evidence>
<sequence length="83" mass="8395">MCTALGAPAFALAGCASQADTSGSKAPTPMPNSEIEKQIAETQNNPNMPAQEKAMVISNLKSMENGSQGGRPPATAANPSAVH</sequence>
<name>A0A9N7QFY8_9BACT</name>
<organism evidence="2 3">
    <name type="scientific">Capsulimonas corticalis</name>
    <dbReference type="NCBI Taxonomy" id="2219043"/>
    <lineage>
        <taxon>Bacteria</taxon>
        <taxon>Bacillati</taxon>
        <taxon>Armatimonadota</taxon>
        <taxon>Armatimonadia</taxon>
        <taxon>Capsulimonadales</taxon>
        <taxon>Capsulimonadaceae</taxon>
        <taxon>Capsulimonas</taxon>
    </lineage>
</organism>
<dbReference type="KEGG" id="ccot:CCAX7_57510"/>
<feature type="region of interest" description="Disordered" evidence="1">
    <location>
        <begin position="60"/>
        <end position="83"/>
    </location>
</feature>
<gene>
    <name evidence="2" type="ORF">CCAX7_57510</name>
</gene>
<dbReference type="EMBL" id="AP025739">
    <property type="protein sequence ID" value="BDI33700.1"/>
    <property type="molecule type" value="Genomic_DNA"/>
</dbReference>
<keyword evidence="3" id="KW-1185">Reference proteome</keyword>
<reference evidence="2 3" key="1">
    <citation type="journal article" date="2019" name="Int. J. Syst. Evol. Microbiol.">
        <title>Capsulimonas corticalis gen. nov., sp. nov., an aerobic capsulated bacterium, of a novel bacterial order, Capsulimonadales ord. nov., of the class Armatimonadia of the phylum Armatimonadetes.</title>
        <authorList>
            <person name="Li J."/>
            <person name="Kudo C."/>
            <person name="Tonouchi A."/>
        </authorList>
    </citation>
    <scope>NUCLEOTIDE SEQUENCE [LARGE SCALE GENOMIC DNA]</scope>
    <source>
        <strain evidence="2 3">AX-7</strain>
    </source>
</reference>
<proteinExistence type="predicted"/>
<dbReference type="AlphaFoldDB" id="A0A9N7QFY8"/>
<accession>A0A9N7QFY8</accession>
<dbReference type="Proteomes" id="UP000287394">
    <property type="component" value="Chromosome"/>
</dbReference>
<protein>
    <submittedName>
        <fullName evidence="2">Uncharacterized protein</fullName>
    </submittedName>
</protein>
<evidence type="ECO:0000313" key="3">
    <source>
        <dbReference type="Proteomes" id="UP000287394"/>
    </source>
</evidence>
<evidence type="ECO:0000256" key="1">
    <source>
        <dbReference type="SAM" id="MobiDB-lite"/>
    </source>
</evidence>